<organism evidence="1 2">
    <name type="scientific">Miniphocaeibacter halophilus</name>
    <dbReference type="NCBI Taxonomy" id="2931922"/>
    <lineage>
        <taxon>Bacteria</taxon>
        <taxon>Bacillati</taxon>
        <taxon>Bacillota</taxon>
        <taxon>Tissierellia</taxon>
        <taxon>Tissierellales</taxon>
        <taxon>Peptoniphilaceae</taxon>
        <taxon>Miniphocaeibacter</taxon>
    </lineage>
</organism>
<protein>
    <submittedName>
        <fullName evidence="1">Recombination protein RecR</fullName>
    </submittedName>
</protein>
<evidence type="ECO:0000313" key="1">
    <source>
        <dbReference type="EMBL" id="QQK08312.1"/>
    </source>
</evidence>
<sequence>MALYPRPIENLIVELASLPTIGRKSAKRLAFKIIEMDDEKVNRLVNALINVKKEIHHCKICGNLTDKEICDICSDESRDKSTIVVVEDSSNIISLEKAREYKGQYHVLNGLISPRENISPEDLNIESLIERVKDGGIDEVILSLSPTVDGDLTINFLSEIIKPLGVKVTKIANGVPLGVSLEYFDEMSIYKALEDRREI</sequence>
<reference evidence="1 2" key="1">
    <citation type="journal article" date="2022" name="Int. J. Syst. Evol. Microbiol.">
        <title>Miniphocaeibacter halophilus sp. nov., an ammonium-tolerant acetate-producing bacterium isolated from a biogas system.</title>
        <authorList>
            <person name="Schnurer A."/>
            <person name="Singh A."/>
            <person name="Bi S."/>
            <person name="Qiao W."/>
            <person name="Westerholm M."/>
        </authorList>
    </citation>
    <scope>NUCLEOTIDE SEQUENCE [LARGE SCALE GENOMIC DNA]</scope>
    <source>
        <strain evidence="1 2">AMB_01</strain>
    </source>
</reference>
<accession>A0AC61MS84</accession>
<keyword evidence="2" id="KW-1185">Reference proteome</keyword>
<evidence type="ECO:0000313" key="2">
    <source>
        <dbReference type="Proteomes" id="UP000595814"/>
    </source>
</evidence>
<dbReference type="Proteomes" id="UP000595814">
    <property type="component" value="Chromosome"/>
</dbReference>
<gene>
    <name evidence="1" type="primary">recR</name>
    <name evidence="1" type="ORF">JFY71_01865</name>
</gene>
<name>A0AC61MS84_9FIRM</name>
<proteinExistence type="predicted"/>
<dbReference type="EMBL" id="CP066744">
    <property type="protein sequence ID" value="QQK08312.1"/>
    <property type="molecule type" value="Genomic_DNA"/>
</dbReference>